<name>A0A497Y6N3_9SPHI</name>
<evidence type="ECO:0000313" key="1">
    <source>
        <dbReference type="EMBL" id="RLJ77465.1"/>
    </source>
</evidence>
<dbReference type="AlphaFoldDB" id="A0A497Y6N3"/>
<comment type="caution">
    <text evidence="1">The sequence shown here is derived from an EMBL/GenBank/DDBJ whole genome shotgun (WGS) entry which is preliminary data.</text>
</comment>
<dbReference type="EMBL" id="RCCK01000011">
    <property type="protein sequence ID" value="RLJ77465.1"/>
    <property type="molecule type" value="Genomic_DNA"/>
</dbReference>
<accession>A0A497Y6N3</accession>
<reference evidence="1 2" key="1">
    <citation type="submission" date="2018-10" db="EMBL/GenBank/DDBJ databases">
        <title>Genomic Encyclopedia of Archaeal and Bacterial Type Strains, Phase II (KMG-II): from individual species to whole genera.</title>
        <authorList>
            <person name="Goeker M."/>
        </authorList>
    </citation>
    <scope>NUCLEOTIDE SEQUENCE [LARGE SCALE GENOMIC DNA]</scope>
    <source>
        <strain evidence="1 2">DSM 19624</strain>
    </source>
</reference>
<sequence length="345" mass="40970">MDDGEFRFHHLSSIIRFTFSISHFPFYLLHLSMKKILLFLLLIPLFYKGFAQEINRFNPDTIKTIVLDSAVNIKAEKLNVETFIRKVMYDTSFYQSFRDMKRYTFIAENRIYSYDKKNKVDGKIYRKIRHNNSGPYKMEYLVKQDTGKIYKKNGKYQLYTVEMFDYIFMNAYNTDFVPNAPKPDGKGGTNESYKDKLKTLIFNPGRPVKVPFIGSKTEIFSANMRQYYDYGFTSGTYLDSIPVYRFKVSVKPDLSSWTKDGIMIKELVTIFDKRNFNILGRYVDMKYSNMLFDFDVQMNIEMGYFGEDKLPTKITYQGNWDYPFKKEERASFLIVHKDYKLEKGK</sequence>
<organism evidence="1 2">
    <name type="scientific">Pedobacter alluvionis</name>
    <dbReference type="NCBI Taxonomy" id="475253"/>
    <lineage>
        <taxon>Bacteria</taxon>
        <taxon>Pseudomonadati</taxon>
        <taxon>Bacteroidota</taxon>
        <taxon>Sphingobacteriia</taxon>
        <taxon>Sphingobacteriales</taxon>
        <taxon>Sphingobacteriaceae</taxon>
        <taxon>Pedobacter</taxon>
    </lineage>
</organism>
<evidence type="ECO:0000313" key="2">
    <source>
        <dbReference type="Proteomes" id="UP000273898"/>
    </source>
</evidence>
<proteinExistence type="predicted"/>
<gene>
    <name evidence="1" type="ORF">BCL90_2552</name>
</gene>
<protein>
    <submittedName>
        <fullName evidence="1">Uncharacterized protein</fullName>
    </submittedName>
</protein>
<dbReference type="Proteomes" id="UP000273898">
    <property type="component" value="Unassembled WGS sequence"/>
</dbReference>